<evidence type="ECO:0000313" key="2">
    <source>
        <dbReference type="WBParaSite" id="Hba_00357"/>
    </source>
</evidence>
<dbReference type="Proteomes" id="UP000095283">
    <property type="component" value="Unplaced"/>
</dbReference>
<sequence>MQAYKSGDPGILGQAVATFTQEDLVSNIKQLIGI</sequence>
<organism evidence="1 2">
    <name type="scientific">Heterorhabditis bacteriophora</name>
    <name type="common">Entomopathogenic nematode worm</name>
    <dbReference type="NCBI Taxonomy" id="37862"/>
    <lineage>
        <taxon>Eukaryota</taxon>
        <taxon>Metazoa</taxon>
        <taxon>Ecdysozoa</taxon>
        <taxon>Nematoda</taxon>
        <taxon>Chromadorea</taxon>
        <taxon>Rhabditida</taxon>
        <taxon>Rhabditina</taxon>
        <taxon>Rhabditomorpha</taxon>
        <taxon>Strongyloidea</taxon>
        <taxon>Heterorhabditidae</taxon>
        <taxon>Heterorhabditis</taxon>
    </lineage>
</organism>
<dbReference type="WBParaSite" id="Hba_00357">
    <property type="protein sequence ID" value="Hba_00357"/>
    <property type="gene ID" value="Hba_00357"/>
</dbReference>
<keyword evidence="1" id="KW-1185">Reference proteome</keyword>
<name>A0A1I7W6V7_HETBA</name>
<reference evidence="2" key="1">
    <citation type="submission" date="2016-11" db="UniProtKB">
        <authorList>
            <consortium name="WormBaseParasite"/>
        </authorList>
    </citation>
    <scope>IDENTIFICATION</scope>
</reference>
<dbReference type="AlphaFoldDB" id="A0A1I7W6V7"/>
<proteinExistence type="predicted"/>
<evidence type="ECO:0000313" key="1">
    <source>
        <dbReference type="Proteomes" id="UP000095283"/>
    </source>
</evidence>
<accession>A0A1I7W6V7</accession>
<protein>
    <submittedName>
        <fullName evidence="2">Signal peptide protein</fullName>
    </submittedName>
</protein>